<proteinExistence type="predicted"/>
<protein>
    <submittedName>
        <fullName evidence="1">Uncharacterized protein</fullName>
    </submittedName>
</protein>
<evidence type="ECO:0000313" key="1">
    <source>
        <dbReference type="EMBL" id="KAI5072800.1"/>
    </source>
</evidence>
<dbReference type="OrthoDB" id="1937815at2759"/>
<sequence>MDSMQHDFSSFVENISTFNSLQSSLNTSFTAGGSDVLIFIHGFDTNFDSAIKRTAQLKYDLNFPGAAIAYSWNSAGSLDAYFEDETAIEITIPYFASFLRLCITQVSSINVSLIQQILHVHVARLSLRKCPISSIL</sequence>
<dbReference type="AlphaFoldDB" id="A0A9D4URZ1"/>
<keyword evidence="2" id="KW-1185">Reference proteome</keyword>
<dbReference type="InterPro" id="IPR010297">
    <property type="entry name" value="DUF900_hydrolase"/>
</dbReference>
<dbReference type="PANTHER" id="PTHR36513:SF1">
    <property type="entry name" value="TRANSMEMBRANE PROTEIN"/>
    <property type="match status" value="1"/>
</dbReference>
<accession>A0A9D4URZ1</accession>
<evidence type="ECO:0000313" key="2">
    <source>
        <dbReference type="Proteomes" id="UP000886520"/>
    </source>
</evidence>
<dbReference type="PANTHER" id="PTHR36513">
    <property type="entry name" value="ABC TRANSMEMBRANE TYPE-1 DOMAIN-CONTAINING PROTEIN"/>
    <property type="match status" value="1"/>
</dbReference>
<gene>
    <name evidence="1" type="ORF">GOP47_0012906</name>
</gene>
<dbReference type="Pfam" id="PF05990">
    <property type="entry name" value="DUF900"/>
    <property type="match status" value="1"/>
</dbReference>
<dbReference type="EMBL" id="JABFUD020000012">
    <property type="protein sequence ID" value="KAI5072800.1"/>
    <property type="molecule type" value="Genomic_DNA"/>
</dbReference>
<reference evidence="1" key="1">
    <citation type="submission" date="2021-01" db="EMBL/GenBank/DDBJ databases">
        <title>Adiantum capillus-veneris genome.</title>
        <authorList>
            <person name="Fang Y."/>
            <person name="Liao Q."/>
        </authorList>
    </citation>
    <scope>NUCLEOTIDE SEQUENCE</scope>
    <source>
        <strain evidence="1">H3</strain>
        <tissue evidence="1">Leaf</tissue>
    </source>
</reference>
<dbReference type="Proteomes" id="UP000886520">
    <property type="component" value="Chromosome 12"/>
</dbReference>
<organism evidence="1 2">
    <name type="scientific">Adiantum capillus-veneris</name>
    <name type="common">Maidenhair fern</name>
    <dbReference type="NCBI Taxonomy" id="13818"/>
    <lineage>
        <taxon>Eukaryota</taxon>
        <taxon>Viridiplantae</taxon>
        <taxon>Streptophyta</taxon>
        <taxon>Embryophyta</taxon>
        <taxon>Tracheophyta</taxon>
        <taxon>Polypodiopsida</taxon>
        <taxon>Polypodiidae</taxon>
        <taxon>Polypodiales</taxon>
        <taxon>Pteridineae</taxon>
        <taxon>Pteridaceae</taxon>
        <taxon>Vittarioideae</taxon>
        <taxon>Adiantum</taxon>
    </lineage>
</organism>
<name>A0A9D4URZ1_ADICA</name>
<comment type="caution">
    <text evidence="1">The sequence shown here is derived from an EMBL/GenBank/DDBJ whole genome shotgun (WGS) entry which is preliminary data.</text>
</comment>